<dbReference type="GO" id="GO:0006623">
    <property type="term" value="P:protein targeting to vacuole"/>
    <property type="evidence" value="ECO:0007669"/>
    <property type="project" value="TreeGrafter"/>
</dbReference>
<dbReference type="EMBL" id="JAIXMP010000008">
    <property type="protein sequence ID" value="KAI9269227.1"/>
    <property type="molecule type" value="Genomic_DNA"/>
</dbReference>
<protein>
    <submittedName>
        <fullName evidence="2">Uncharacterized protein</fullName>
    </submittedName>
</protein>
<dbReference type="AlphaFoldDB" id="A0AAD5KKF8"/>
<comment type="caution">
    <text evidence="2">The sequence shown here is derived from an EMBL/GenBank/DDBJ whole genome shotgun (WGS) entry which is preliminary data.</text>
</comment>
<keyword evidence="3" id="KW-1185">Reference proteome</keyword>
<proteinExistence type="inferred from homology"/>
<dbReference type="GO" id="GO:0045721">
    <property type="term" value="P:negative regulation of gluconeogenesis"/>
    <property type="evidence" value="ECO:0007669"/>
    <property type="project" value="TreeGrafter"/>
</dbReference>
<evidence type="ECO:0000256" key="1">
    <source>
        <dbReference type="ARBA" id="ARBA00061469"/>
    </source>
</evidence>
<name>A0AAD5KKF8_9FUNG</name>
<feature type="non-terminal residue" evidence="2">
    <location>
        <position position="79"/>
    </location>
</feature>
<dbReference type="InterPro" id="IPR018618">
    <property type="entry name" value="GID4/10-like"/>
</dbReference>
<gene>
    <name evidence="2" type="ORF">BDA99DRAFT_414709</name>
</gene>
<accession>A0AAD5KKF8</accession>
<sequence length="79" mass="8704">TLLNCRKEGEAWVDISNERLPNSRLGALYPGSKFEGMQRCGSAAYDVSVDIQHVDLKESTLSGYLNIKGLTAEFPELTV</sequence>
<reference evidence="2" key="2">
    <citation type="submission" date="2023-02" db="EMBL/GenBank/DDBJ databases">
        <authorList>
            <consortium name="DOE Joint Genome Institute"/>
            <person name="Mondo S.J."/>
            <person name="Chang Y."/>
            <person name="Wang Y."/>
            <person name="Ahrendt S."/>
            <person name="Andreopoulos W."/>
            <person name="Barry K."/>
            <person name="Beard J."/>
            <person name="Benny G.L."/>
            <person name="Blankenship S."/>
            <person name="Bonito G."/>
            <person name="Cuomo C."/>
            <person name="Desiro A."/>
            <person name="Gervers K.A."/>
            <person name="Hundley H."/>
            <person name="Kuo A."/>
            <person name="LaButti K."/>
            <person name="Lang B.F."/>
            <person name="Lipzen A."/>
            <person name="O'Donnell K."/>
            <person name="Pangilinan J."/>
            <person name="Reynolds N."/>
            <person name="Sandor L."/>
            <person name="Smith M.W."/>
            <person name="Tsang A."/>
            <person name="Grigoriev I.V."/>
            <person name="Stajich J.E."/>
            <person name="Spatafora J.W."/>
        </authorList>
    </citation>
    <scope>NUCLEOTIDE SEQUENCE</scope>
    <source>
        <strain evidence="2">RSA 2281</strain>
    </source>
</reference>
<dbReference type="GO" id="GO:0034657">
    <property type="term" value="C:GID complex"/>
    <property type="evidence" value="ECO:0007669"/>
    <property type="project" value="TreeGrafter"/>
</dbReference>
<feature type="non-terminal residue" evidence="2">
    <location>
        <position position="1"/>
    </location>
</feature>
<comment type="similarity">
    <text evidence="1">Belongs to the GID4/VID24 family.</text>
</comment>
<dbReference type="GO" id="GO:0005773">
    <property type="term" value="C:vacuole"/>
    <property type="evidence" value="ECO:0007669"/>
    <property type="project" value="GOC"/>
</dbReference>
<reference evidence="2" key="1">
    <citation type="journal article" date="2022" name="IScience">
        <title>Evolution of zygomycete secretomes and the origins of terrestrial fungal ecologies.</title>
        <authorList>
            <person name="Chang Y."/>
            <person name="Wang Y."/>
            <person name="Mondo S."/>
            <person name="Ahrendt S."/>
            <person name="Andreopoulos W."/>
            <person name="Barry K."/>
            <person name="Beard J."/>
            <person name="Benny G.L."/>
            <person name="Blankenship S."/>
            <person name="Bonito G."/>
            <person name="Cuomo C."/>
            <person name="Desiro A."/>
            <person name="Gervers K.A."/>
            <person name="Hundley H."/>
            <person name="Kuo A."/>
            <person name="LaButti K."/>
            <person name="Lang B.F."/>
            <person name="Lipzen A."/>
            <person name="O'Donnell K."/>
            <person name="Pangilinan J."/>
            <person name="Reynolds N."/>
            <person name="Sandor L."/>
            <person name="Smith M.E."/>
            <person name="Tsang A."/>
            <person name="Grigoriev I.V."/>
            <person name="Stajich J.E."/>
            <person name="Spatafora J.W."/>
        </authorList>
    </citation>
    <scope>NUCLEOTIDE SEQUENCE</scope>
    <source>
        <strain evidence="2">RSA 2281</strain>
    </source>
</reference>
<dbReference type="Pfam" id="PF09783">
    <property type="entry name" value="Vac_ImportDeg"/>
    <property type="match status" value="1"/>
</dbReference>
<dbReference type="PANTHER" id="PTHR14534:SF3">
    <property type="entry name" value="GID COMPLEX SUBUNIT 4 HOMOLOG"/>
    <property type="match status" value="1"/>
</dbReference>
<evidence type="ECO:0000313" key="2">
    <source>
        <dbReference type="EMBL" id="KAI9269227.1"/>
    </source>
</evidence>
<dbReference type="GO" id="GO:0007039">
    <property type="term" value="P:protein catabolic process in the vacuole"/>
    <property type="evidence" value="ECO:0007669"/>
    <property type="project" value="TreeGrafter"/>
</dbReference>
<dbReference type="GO" id="GO:0043161">
    <property type="term" value="P:proteasome-mediated ubiquitin-dependent protein catabolic process"/>
    <property type="evidence" value="ECO:0007669"/>
    <property type="project" value="TreeGrafter"/>
</dbReference>
<dbReference type="PANTHER" id="PTHR14534">
    <property type="entry name" value="VACUOLAR IMPORT AND DEGRADATION PROTEIN 24"/>
    <property type="match status" value="1"/>
</dbReference>
<organism evidence="2 3">
    <name type="scientific">Phascolomyces articulosus</name>
    <dbReference type="NCBI Taxonomy" id="60185"/>
    <lineage>
        <taxon>Eukaryota</taxon>
        <taxon>Fungi</taxon>
        <taxon>Fungi incertae sedis</taxon>
        <taxon>Mucoromycota</taxon>
        <taxon>Mucoromycotina</taxon>
        <taxon>Mucoromycetes</taxon>
        <taxon>Mucorales</taxon>
        <taxon>Lichtheimiaceae</taxon>
        <taxon>Phascolomyces</taxon>
    </lineage>
</organism>
<evidence type="ECO:0000313" key="3">
    <source>
        <dbReference type="Proteomes" id="UP001209540"/>
    </source>
</evidence>
<dbReference type="Proteomes" id="UP001209540">
    <property type="component" value="Unassembled WGS sequence"/>
</dbReference>